<evidence type="ECO:0000313" key="3">
    <source>
        <dbReference type="Proteomes" id="UP001151699"/>
    </source>
</evidence>
<reference evidence="2" key="1">
    <citation type="submission" date="2022-07" db="EMBL/GenBank/DDBJ databases">
        <authorList>
            <person name="Trinca V."/>
            <person name="Uliana J.V.C."/>
            <person name="Torres T.T."/>
            <person name="Ward R.J."/>
            <person name="Monesi N."/>
        </authorList>
    </citation>
    <scope>NUCLEOTIDE SEQUENCE</scope>
    <source>
        <strain evidence="2">HSMRA1968</strain>
        <tissue evidence="2">Whole embryos</tissue>
    </source>
</reference>
<dbReference type="EMBL" id="WJQU01000004">
    <property type="protein sequence ID" value="KAJ6635195.1"/>
    <property type="molecule type" value="Genomic_DNA"/>
</dbReference>
<organism evidence="2 3">
    <name type="scientific">Pseudolycoriella hygida</name>
    <dbReference type="NCBI Taxonomy" id="35572"/>
    <lineage>
        <taxon>Eukaryota</taxon>
        <taxon>Metazoa</taxon>
        <taxon>Ecdysozoa</taxon>
        <taxon>Arthropoda</taxon>
        <taxon>Hexapoda</taxon>
        <taxon>Insecta</taxon>
        <taxon>Pterygota</taxon>
        <taxon>Neoptera</taxon>
        <taxon>Endopterygota</taxon>
        <taxon>Diptera</taxon>
        <taxon>Nematocera</taxon>
        <taxon>Sciaroidea</taxon>
        <taxon>Sciaridae</taxon>
        <taxon>Pseudolycoriella</taxon>
    </lineage>
</organism>
<accession>A0A9Q0MNH9</accession>
<dbReference type="Proteomes" id="UP001151699">
    <property type="component" value="Chromosome C"/>
</dbReference>
<evidence type="ECO:0000313" key="2">
    <source>
        <dbReference type="EMBL" id="KAJ6635195.1"/>
    </source>
</evidence>
<dbReference type="AlphaFoldDB" id="A0A9Q0MNH9"/>
<sequence>MEAAIRSVQVGPPGQRADTQPPPTISYQTRIPSGASPIHREMLAVENLCPKIMC</sequence>
<keyword evidence="3" id="KW-1185">Reference proteome</keyword>
<name>A0A9Q0MNH9_9DIPT</name>
<protein>
    <submittedName>
        <fullName evidence="2">Uncharacterized protein</fullName>
    </submittedName>
</protein>
<feature type="region of interest" description="Disordered" evidence="1">
    <location>
        <begin position="1"/>
        <end position="26"/>
    </location>
</feature>
<proteinExistence type="predicted"/>
<gene>
    <name evidence="2" type="ORF">Bhyg_13779</name>
</gene>
<comment type="caution">
    <text evidence="2">The sequence shown here is derived from an EMBL/GenBank/DDBJ whole genome shotgun (WGS) entry which is preliminary data.</text>
</comment>
<evidence type="ECO:0000256" key="1">
    <source>
        <dbReference type="SAM" id="MobiDB-lite"/>
    </source>
</evidence>